<dbReference type="GeneID" id="9058760"/>
<feature type="region of interest" description="Disordered" evidence="1">
    <location>
        <begin position="32"/>
        <end position="53"/>
    </location>
</feature>
<evidence type="ECO:0000313" key="2">
    <source>
        <dbReference type="EMBL" id="EER12725.1"/>
    </source>
</evidence>
<accession>C5KS34</accession>
<dbReference type="InParanoid" id="C5KS34"/>
<dbReference type="AlphaFoldDB" id="C5KS34"/>
<evidence type="ECO:0000256" key="1">
    <source>
        <dbReference type="SAM" id="MobiDB-lite"/>
    </source>
</evidence>
<dbReference type="EMBL" id="GG675955">
    <property type="protein sequence ID" value="EER12725.1"/>
    <property type="molecule type" value="Genomic_DNA"/>
</dbReference>
<reference evidence="2 3" key="1">
    <citation type="submission" date="2008-07" db="EMBL/GenBank/DDBJ databases">
        <authorList>
            <person name="El-Sayed N."/>
            <person name="Caler E."/>
            <person name="Inman J."/>
            <person name="Amedeo P."/>
            <person name="Hass B."/>
            <person name="Wortman J."/>
        </authorList>
    </citation>
    <scope>NUCLEOTIDE SEQUENCE [LARGE SCALE GENOMIC DNA]</scope>
    <source>
        <strain evidence="3">ATCC 50983 / TXsc</strain>
    </source>
</reference>
<dbReference type="Proteomes" id="UP000007800">
    <property type="component" value="Unassembled WGS sequence"/>
</dbReference>
<keyword evidence="3" id="KW-1185">Reference proteome</keyword>
<protein>
    <submittedName>
        <fullName evidence="2">Uncharacterized protein</fullName>
    </submittedName>
</protein>
<organism evidence="3">
    <name type="scientific">Perkinsus marinus (strain ATCC 50983 / TXsc)</name>
    <dbReference type="NCBI Taxonomy" id="423536"/>
    <lineage>
        <taxon>Eukaryota</taxon>
        <taxon>Sar</taxon>
        <taxon>Alveolata</taxon>
        <taxon>Perkinsozoa</taxon>
        <taxon>Perkinsea</taxon>
        <taxon>Perkinsida</taxon>
        <taxon>Perkinsidae</taxon>
        <taxon>Perkinsus</taxon>
    </lineage>
</organism>
<dbReference type="OMA" id="RYMAMEQ"/>
<feature type="compositionally biased region" description="Polar residues" evidence="1">
    <location>
        <begin position="215"/>
        <end position="238"/>
    </location>
</feature>
<evidence type="ECO:0000313" key="3">
    <source>
        <dbReference type="Proteomes" id="UP000007800"/>
    </source>
</evidence>
<dbReference type="OrthoDB" id="2415936at2759"/>
<feature type="region of interest" description="Disordered" evidence="1">
    <location>
        <begin position="205"/>
        <end position="267"/>
    </location>
</feature>
<gene>
    <name evidence="2" type="ORF">Pmar_PMAR025358</name>
</gene>
<sequence length="267" mass="28308">MDGEANGNYLQVTERSAAAAEFVVEAGLNESRTNNGLHHHHHQAPLTVSASSSTGYSNNGIDAVHLPPGTRAQIRRTLITDDDPVEAERMLHDLDPKSPAELLKFVQDKITPLVGSDDESTKQLEKAMMLITFGKNADNFPSEGDRCKLMEDLDVVILRQFDMSPTPLLTSIVKYMAMEQAKASESNGTVCVVPQLTDVGSATFSTVPSPPPMPTNGTTAGHGSATSREVIISDTSSDGGEAVPLATLLGRSSADDSSDADNQSSGD</sequence>
<proteinExistence type="predicted"/>
<dbReference type="RefSeq" id="XP_002780930.1">
    <property type="nucleotide sequence ID" value="XM_002780884.1"/>
</dbReference>
<name>C5KS34_PERM5</name>